<organism evidence="2 3">
    <name type="scientific">Morganella morganii</name>
    <name type="common">Proteus morganii</name>
    <dbReference type="NCBI Taxonomy" id="582"/>
    <lineage>
        <taxon>Bacteria</taxon>
        <taxon>Pseudomonadati</taxon>
        <taxon>Pseudomonadota</taxon>
        <taxon>Gammaproteobacteria</taxon>
        <taxon>Enterobacterales</taxon>
        <taxon>Morganellaceae</taxon>
        <taxon>Morganella</taxon>
    </lineage>
</organism>
<sequence length="109" mass="12713">MAIHELKIFSEYFNEVRLGLKKAEFRRDVDRRFHVGDVVKLIEIKRCSCHENTNLPVAHECRITGNVITCLITSVVVVNDVYEEFTYPGMPTFVMFSFYITGMELSHHE</sequence>
<feature type="domain" description="DUF3850" evidence="1">
    <location>
        <begin position="3"/>
        <end position="72"/>
    </location>
</feature>
<name>A0AAU8ZJY3_MORMO</name>
<evidence type="ECO:0000259" key="1">
    <source>
        <dbReference type="Pfam" id="PF12961"/>
    </source>
</evidence>
<dbReference type="Gene3D" id="2.30.130.30">
    <property type="entry name" value="Hypothetical protein"/>
    <property type="match status" value="1"/>
</dbReference>
<accession>A0AAU8ZJY3</accession>
<dbReference type="RefSeq" id="WP_108655720.1">
    <property type="nucleotide sequence ID" value="NZ_CP028956.1"/>
</dbReference>
<dbReference type="Pfam" id="PF12961">
    <property type="entry name" value="DUF3850"/>
    <property type="match status" value="1"/>
</dbReference>
<dbReference type="InterPro" id="IPR015947">
    <property type="entry name" value="PUA-like_sf"/>
</dbReference>
<dbReference type="EMBL" id="CP028956">
    <property type="protein sequence ID" value="AWC93134.1"/>
    <property type="molecule type" value="Genomic_DNA"/>
</dbReference>
<dbReference type="InterPro" id="IPR039440">
    <property type="entry name" value="DUF3850"/>
</dbReference>
<protein>
    <submittedName>
        <fullName evidence="2">RNA-binding protein</fullName>
    </submittedName>
</protein>
<reference evidence="2 3" key="1">
    <citation type="submission" date="2018-04" db="EMBL/GenBank/DDBJ databases">
        <title>Whole genome sequencing of Morganella morganii AR_0133.</title>
        <authorList>
            <person name="Conlan S."/>
            <person name="Thomas P.J."/>
            <person name="Mullikin J."/>
            <person name="Frank K.M."/>
            <person name="Segre J.A."/>
        </authorList>
    </citation>
    <scope>NUCLEOTIDE SEQUENCE [LARGE SCALE GENOMIC DNA]</scope>
    <source>
        <strain evidence="2 3">AR_0133</strain>
    </source>
</reference>
<dbReference type="SUPFAM" id="SSF88697">
    <property type="entry name" value="PUA domain-like"/>
    <property type="match status" value="1"/>
</dbReference>
<evidence type="ECO:0000313" key="3">
    <source>
        <dbReference type="Proteomes" id="UP000244682"/>
    </source>
</evidence>
<proteinExistence type="predicted"/>
<dbReference type="AlphaFoldDB" id="A0AAU8ZJY3"/>
<evidence type="ECO:0000313" key="2">
    <source>
        <dbReference type="EMBL" id="AWC93134.1"/>
    </source>
</evidence>
<gene>
    <name evidence="2" type="ORF">AM380_05520</name>
</gene>
<dbReference type="Proteomes" id="UP000244682">
    <property type="component" value="Chromosome"/>
</dbReference>